<dbReference type="Proteomes" id="UP000585681">
    <property type="component" value="Unassembled WGS sequence"/>
</dbReference>
<evidence type="ECO:0000256" key="1">
    <source>
        <dbReference type="SAM" id="Phobius"/>
    </source>
</evidence>
<accession>A0A840C5A6</accession>
<keyword evidence="1" id="KW-0812">Transmembrane</keyword>
<comment type="caution">
    <text evidence="2">The sequence shown here is derived from an EMBL/GenBank/DDBJ whole genome shotgun (WGS) entry which is preliminary data.</text>
</comment>
<evidence type="ECO:0000313" key="3">
    <source>
        <dbReference type="Proteomes" id="UP000585681"/>
    </source>
</evidence>
<keyword evidence="1" id="KW-1133">Transmembrane helix</keyword>
<keyword evidence="3" id="KW-1185">Reference proteome</keyword>
<protein>
    <submittedName>
        <fullName evidence="2">Uncharacterized protein</fullName>
    </submittedName>
</protein>
<name>A0A840C5A6_9RHOB</name>
<gene>
    <name evidence="2" type="ORF">GGR17_000051</name>
</gene>
<dbReference type="EMBL" id="JACIEQ010000001">
    <property type="protein sequence ID" value="MBB4020260.1"/>
    <property type="molecule type" value="Genomic_DNA"/>
</dbReference>
<proteinExistence type="predicted"/>
<reference evidence="2" key="1">
    <citation type="submission" date="2020-08" db="EMBL/GenBank/DDBJ databases">
        <title>Genomic Encyclopedia of Type Strains, Phase IV (KMG-IV): sequencing the most valuable type-strain genomes for metagenomic binning, comparative biology and taxonomic classification.</title>
        <authorList>
            <person name="Goeker M."/>
        </authorList>
    </citation>
    <scope>NUCLEOTIDE SEQUENCE [LARGE SCALE GENOMIC DNA]</scope>
    <source>
        <strain evidence="2">DSM 105040</strain>
    </source>
</reference>
<keyword evidence="1" id="KW-0472">Membrane</keyword>
<evidence type="ECO:0000313" key="2">
    <source>
        <dbReference type="EMBL" id="MBB4020260.1"/>
    </source>
</evidence>
<sequence>MGPADAMSRAVFGVFWLGEMLLLLNPPLFLAGRPEVPGFEHYW</sequence>
<dbReference type="AlphaFoldDB" id="A0A840C5A6"/>
<organism evidence="2 3">
    <name type="scientific">Actibacterium naphthalenivorans</name>
    <dbReference type="NCBI Taxonomy" id="1614693"/>
    <lineage>
        <taxon>Bacteria</taxon>
        <taxon>Pseudomonadati</taxon>
        <taxon>Pseudomonadota</taxon>
        <taxon>Alphaproteobacteria</taxon>
        <taxon>Rhodobacterales</taxon>
        <taxon>Roseobacteraceae</taxon>
        <taxon>Actibacterium</taxon>
    </lineage>
</organism>
<feature type="transmembrane region" description="Helical" evidence="1">
    <location>
        <begin position="6"/>
        <end position="24"/>
    </location>
</feature>